<dbReference type="InterPro" id="IPR001296">
    <property type="entry name" value="Glyco_trans_1"/>
</dbReference>
<dbReference type="InterPro" id="IPR028098">
    <property type="entry name" value="Glyco_trans_4-like_N"/>
</dbReference>
<evidence type="ECO:0000313" key="4">
    <source>
        <dbReference type="Proteomes" id="UP000606720"/>
    </source>
</evidence>
<feature type="domain" description="Glycosyl transferase family 1" evidence="1">
    <location>
        <begin position="213"/>
        <end position="331"/>
    </location>
</feature>
<dbReference type="EMBL" id="JACOPH010000016">
    <property type="protein sequence ID" value="MBC5715244.1"/>
    <property type="molecule type" value="Genomic_DNA"/>
</dbReference>
<keyword evidence="4" id="KW-1185">Reference proteome</keyword>
<dbReference type="RefSeq" id="WP_186867656.1">
    <property type="nucleotide sequence ID" value="NZ_JACOPH010000016.1"/>
</dbReference>
<dbReference type="SUPFAM" id="SSF53756">
    <property type="entry name" value="UDP-Glycosyltransferase/glycogen phosphorylase"/>
    <property type="match status" value="1"/>
</dbReference>
<dbReference type="PANTHER" id="PTHR45947">
    <property type="entry name" value="SULFOQUINOVOSYL TRANSFERASE SQD2"/>
    <property type="match status" value="1"/>
</dbReference>
<reference evidence="3" key="1">
    <citation type="submission" date="2020-08" db="EMBL/GenBank/DDBJ databases">
        <title>Genome public.</title>
        <authorList>
            <person name="Liu C."/>
            <person name="Sun Q."/>
        </authorList>
    </citation>
    <scope>NUCLEOTIDE SEQUENCE</scope>
    <source>
        <strain evidence="3">BX1005</strain>
    </source>
</reference>
<comment type="caution">
    <text evidence="3">The sequence shown here is derived from an EMBL/GenBank/DDBJ whole genome shotgun (WGS) entry which is preliminary data.</text>
</comment>
<dbReference type="AlphaFoldDB" id="A0A923LQF8"/>
<dbReference type="PANTHER" id="PTHR45947:SF3">
    <property type="entry name" value="SULFOQUINOVOSYL TRANSFERASE SQD2"/>
    <property type="match status" value="1"/>
</dbReference>
<dbReference type="Gene3D" id="3.40.50.2000">
    <property type="entry name" value="Glycogen Phosphorylase B"/>
    <property type="match status" value="2"/>
</dbReference>
<evidence type="ECO:0000259" key="1">
    <source>
        <dbReference type="Pfam" id="PF00534"/>
    </source>
</evidence>
<protein>
    <submittedName>
        <fullName evidence="3">Glycosyltransferase family 4 protein</fullName>
    </submittedName>
</protein>
<dbReference type="Pfam" id="PF00534">
    <property type="entry name" value="Glycos_transf_1"/>
    <property type="match status" value="1"/>
</dbReference>
<dbReference type="Pfam" id="PF13439">
    <property type="entry name" value="Glyco_transf_4"/>
    <property type="match status" value="1"/>
</dbReference>
<sequence length="393" mass="45912">MKIVFTTFTYYPNKDGVQMVTQYMAEGLVKLGHEVTVVTHMRENLVREEEYKGVKIVRFIVKSIIKTYYGEKRNFQEFLLSNSDQIDVLITVCANTAFAEWTYPLVDKLNCKKIMYQHGMYDGHLHLKQAHSFIRVAKQLVLTPYWEVYHRLHWKQIMKYDACVHLFENDSSHKYFKEHGFKNNEVILNSCDHEPFEPATDTDKTVVKDLGIGDRFFLYVANFCARKDQMLALENFYQLNEKDTELVFVGSKDNEYLQGLIERKNQLDMEYSTEKKVKFITELPRNKTVSLIRECYACLMTSNNEYLPITLIEAMACNKPFISTNVGVVAKLPGGVIVNEGEDVAYWMRYFINHPQFVEDMGKIAGTYVRENMYIEDKIKQLENLIGRVCAAR</sequence>
<evidence type="ECO:0000259" key="2">
    <source>
        <dbReference type="Pfam" id="PF13439"/>
    </source>
</evidence>
<dbReference type="Proteomes" id="UP000606720">
    <property type="component" value="Unassembled WGS sequence"/>
</dbReference>
<dbReference type="InterPro" id="IPR050194">
    <property type="entry name" value="Glycosyltransferase_grp1"/>
</dbReference>
<dbReference type="GO" id="GO:0016758">
    <property type="term" value="F:hexosyltransferase activity"/>
    <property type="evidence" value="ECO:0007669"/>
    <property type="project" value="TreeGrafter"/>
</dbReference>
<feature type="domain" description="Glycosyltransferase subfamily 4-like N-terminal" evidence="2">
    <location>
        <begin position="15"/>
        <end position="135"/>
    </location>
</feature>
<name>A0A923LQF8_9FIRM</name>
<accession>A0A923LQF8</accession>
<gene>
    <name evidence="3" type="ORF">H8S17_13715</name>
</gene>
<organism evidence="3 4">
    <name type="scientific">Roseburia zhanii</name>
    <dbReference type="NCBI Taxonomy" id="2763064"/>
    <lineage>
        <taxon>Bacteria</taxon>
        <taxon>Bacillati</taxon>
        <taxon>Bacillota</taxon>
        <taxon>Clostridia</taxon>
        <taxon>Lachnospirales</taxon>
        <taxon>Lachnospiraceae</taxon>
        <taxon>Roseburia</taxon>
    </lineage>
</organism>
<proteinExistence type="predicted"/>
<evidence type="ECO:0000313" key="3">
    <source>
        <dbReference type="EMBL" id="MBC5715244.1"/>
    </source>
</evidence>
<dbReference type="CDD" id="cd03801">
    <property type="entry name" value="GT4_PimA-like"/>
    <property type="match status" value="1"/>
</dbReference>